<gene>
    <name evidence="1" type="ORF">BOTCAL_0079g00170</name>
</gene>
<reference evidence="1 2" key="1">
    <citation type="submission" date="2017-11" db="EMBL/GenBank/DDBJ databases">
        <title>Comparative genomics of Botrytis spp.</title>
        <authorList>
            <person name="Valero-Jimenez C.A."/>
            <person name="Tapia P."/>
            <person name="Veloso J."/>
            <person name="Silva-Moreno E."/>
            <person name="Staats M."/>
            <person name="Valdes J.H."/>
            <person name="Van Kan J.A.L."/>
        </authorList>
    </citation>
    <scope>NUCLEOTIDE SEQUENCE [LARGE SCALE GENOMIC DNA]</scope>
    <source>
        <strain evidence="1 2">MUCL2830</strain>
    </source>
</reference>
<evidence type="ECO:0000313" key="2">
    <source>
        <dbReference type="Proteomes" id="UP000297299"/>
    </source>
</evidence>
<comment type="caution">
    <text evidence="1">The sequence shown here is derived from an EMBL/GenBank/DDBJ whole genome shotgun (WGS) entry which is preliminary data.</text>
</comment>
<dbReference type="EMBL" id="PHWZ01000079">
    <property type="protein sequence ID" value="TEY73352.1"/>
    <property type="molecule type" value="Genomic_DNA"/>
</dbReference>
<dbReference type="Proteomes" id="UP000297299">
    <property type="component" value="Unassembled WGS sequence"/>
</dbReference>
<dbReference type="OrthoDB" id="3559501at2759"/>
<accession>A0A4Y8D899</accession>
<dbReference type="STRING" id="38488.A0A4Y8D899"/>
<sequence>MQGCPACSISDCCEDTPSQHLLESVLGDKISEEKYSERVLMRESAKTNGIHTTIYQLRLDVIVGPMNGRIPTIAVAAGYLVGTVLLGYSATNGCLFEISVVTLANEHRILQFMIAWDELLPSRLPPPQLMNFNSSE</sequence>
<name>A0A4Y8D899_9HELO</name>
<proteinExistence type="predicted"/>
<evidence type="ECO:0000313" key="1">
    <source>
        <dbReference type="EMBL" id="TEY73352.1"/>
    </source>
</evidence>
<keyword evidence="2" id="KW-1185">Reference proteome</keyword>
<dbReference type="AlphaFoldDB" id="A0A4Y8D899"/>
<protein>
    <submittedName>
        <fullName evidence="1">Uncharacterized protein</fullName>
    </submittedName>
</protein>
<organism evidence="1 2">
    <name type="scientific">Botryotinia calthae</name>
    <dbReference type="NCBI Taxonomy" id="38488"/>
    <lineage>
        <taxon>Eukaryota</taxon>
        <taxon>Fungi</taxon>
        <taxon>Dikarya</taxon>
        <taxon>Ascomycota</taxon>
        <taxon>Pezizomycotina</taxon>
        <taxon>Leotiomycetes</taxon>
        <taxon>Helotiales</taxon>
        <taxon>Sclerotiniaceae</taxon>
        <taxon>Botryotinia</taxon>
    </lineage>
</organism>